<evidence type="ECO:0000313" key="2">
    <source>
        <dbReference type="EMBL" id="QDA36226.1"/>
    </source>
</evidence>
<sequence>MAERLIDVCDSNKRVLHTYPVTLDDASGAVTDADYQAKALEAAAYGQLVPAAQLSSLTARLHQSRGGRMQPYGDEIGTTSETKSGLEQAVREQAYALWDQEGQPDGRAEEYWHRAFDQHLRERAYVLWQQEGSPEGGADEDWKRTRVFQSC</sequence>
<geneLocation type="plasmid" evidence="2 3">
    <name>unnamed2</name>
</geneLocation>
<dbReference type="Proteomes" id="UP000296374">
    <property type="component" value="Plasmid unnamed2"/>
</dbReference>
<dbReference type="AlphaFoldDB" id="A0A4Y5SU06"/>
<dbReference type="EMBL" id="CP040762">
    <property type="protein sequence ID" value="QDA36226.1"/>
    <property type="molecule type" value="Genomic_DNA"/>
</dbReference>
<dbReference type="KEGG" id="plia:E4191_19085"/>
<feature type="region of interest" description="Disordered" evidence="1">
    <location>
        <begin position="63"/>
        <end position="84"/>
    </location>
</feature>
<proteinExistence type="predicted"/>
<dbReference type="InterPro" id="IPR021327">
    <property type="entry name" value="DUF2934"/>
</dbReference>
<evidence type="ECO:0000313" key="3">
    <source>
        <dbReference type="Proteomes" id="UP000296374"/>
    </source>
</evidence>
<evidence type="ECO:0000256" key="1">
    <source>
        <dbReference type="SAM" id="MobiDB-lite"/>
    </source>
</evidence>
<reference evidence="3" key="1">
    <citation type="submission" date="2019-05" db="EMBL/GenBank/DDBJ databases">
        <title>Tamlana fucoidanivorans sp. nov., isolated from the surface of algae collected from Fujian province in China.</title>
        <authorList>
            <person name="Li J."/>
        </authorList>
    </citation>
    <scope>NUCLEOTIDE SEQUENCE [LARGE SCALE GENOMIC DNA]</scope>
    <source>
        <strain evidence="3">2251</strain>
        <plasmid evidence="3">unnamed2</plasmid>
    </source>
</reference>
<dbReference type="Pfam" id="PF11154">
    <property type="entry name" value="DUF2934"/>
    <property type="match status" value="2"/>
</dbReference>
<keyword evidence="2" id="KW-0614">Plasmid</keyword>
<dbReference type="RefSeq" id="WP_139615999.1">
    <property type="nucleotide sequence ID" value="NZ_CP040762.1"/>
</dbReference>
<organism evidence="2 3">
    <name type="scientific">Paracoccus liaowanqingii</name>
    <dbReference type="NCBI Taxonomy" id="2560053"/>
    <lineage>
        <taxon>Bacteria</taxon>
        <taxon>Pseudomonadati</taxon>
        <taxon>Pseudomonadota</taxon>
        <taxon>Alphaproteobacteria</taxon>
        <taxon>Rhodobacterales</taxon>
        <taxon>Paracoccaceae</taxon>
        <taxon>Paracoccus</taxon>
    </lineage>
</organism>
<accession>A0A4Y5SU06</accession>
<gene>
    <name evidence="2" type="ORF">E4191_19085</name>
</gene>
<name>A0A4Y5SU06_9RHOB</name>
<protein>
    <submittedName>
        <fullName evidence="2">DUF2934 domain-containing protein</fullName>
    </submittedName>
</protein>